<comment type="subcellular location">
    <subcellularLocation>
        <location evidence="1">Nucleus</location>
    </subcellularLocation>
</comment>
<keyword evidence="7" id="KW-1185">Reference proteome</keyword>
<reference evidence="6 7" key="1">
    <citation type="submission" date="2020-12" db="EMBL/GenBank/DDBJ databases">
        <title>Concerted genomic and epigenomic changes stabilize Arabidopsis allopolyploids.</title>
        <authorList>
            <person name="Chen Z."/>
        </authorList>
    </citation>
    <scope>NUCLEOTIDE SEQUENCE [LARGE SCALE GENOMIC DNA]</scope>
    <source>
        <strain evidence="6">As9502</strain>
        <tissue evidence="6">Leaf</tissue>
    </source>
</reference>
<dbReference type="Proteomes" id="UP000694251">
    <property type="component" value="Chromosome 3"/>
</dbReference>
<keyword evidence="3" id="KW-0539">Nucleus</keyword>
<dbReference type="OrthoDB" id="1924577at2759"/>
<feature type="compositionally biased region" description="Basic and acidic residues" evidence="4">
    <location>
        <begin position="1"/>
        <end position="11"/>
    </location>
</feature>
<sequence length="174" mass="20325">MKIDNAREEKKKKGQKRKHQQNDQADMEMLKLRAALEGKHRSNGSTVLKSAKAQKRQKSEDSEDEFYRQVKQKQEAKKAAKAEIYSRKPYLIPSSPDLVDGRRLISNQMASNRGLTRKRNKDHKNPRKKYRDQHKKKVINRKGQVRDIRTQVGPYAGETRGINPYTSRSIRIKN</sequence>
<feature type="compositionally biased region" description="Basic and acidic residues" evidence="4">
    <location>
        <begin position="57"/>
        <end position="86"/>
    </location>
</feature>
<evidence type="ECO:0000313" key="6">
    <source>
        <dbReference type="EMBL" id="KAG7632874.1"/>
    </source>
</evidence>
<evidence type="ECO:0000256" key="3">
    <source>
        <dbReference type="ARBA" id="ARBA00023242"/>
    </source>
</evidence>
<dbReference type="Pfam" id="PF09368">
    <property type="entry name" value="Sas10"/>
    <property type="match status" value="1"/>
</dbReference>
<evidence type="ECO:0000256" key="2">
    <source>
        <dbReference type="ARBA" id="ARBA00010979"/>
    </source>
</evidence>
<comment type="caution">
    <text evidence="6">The sequence shown here is derived from an EMBL/GenBank/DDBJ whole genome shotgun (WGS) entry which is preliminary data.</text>
</comment>
<organism evidence="6 7">
    <name type="scientific">Arabidopsis suecica</name>
    <name type="common">Swedish thale-cress</name>
    <name type="synonym">Cardaminopsis suecica</name>
    <dbReference type="NCBI Taxonomy" id="45249"/>
    <lineage>
        <taxon>Eukaryota</taxon>
        <taxon>Viridiplantae</taxon>
        <taxon>Streptophyta</taxon>
        <taxon>Embryophyta</taxon>
        <taxon>Tracheophyta</taxon>
        <taxon>Spermatophyta</taxon>
        <taxon>Magnoliopsida</taxon>
        <taxon>eudicotyledons</taxon>
        <taxon>Gunneridae</taxon>
        <taxon>Pentapetalae</taxon>
        <taxon>rosids</taxon>
        <taxon>malvids</taxon>
        <taxon>Brassicales</taxon>
        <taxon>Brassicaceae</taxon>
        <taxon>Camelineae</taxon>
        <taxon>Arabidopsis</taxon>
    </lineage>
</organism>
<protein>
    <submittedName>
        <fullName evidence="6">Sas10 C-terminal domain</fullName>
    </submittedName>
</protein>
<dbReference type="PANTHER" id="PTHR13237">
    <property type="entry name" value="SOMETHING ABOUT SILENCING PROTEIN 10-RELATED"/>
    <property type="match status" value="1"/>
</dbReference>
<feature type="compositionally biased region" description="Polar residues" evidence="4">
    <location>
        <begin position="105"/>
        <end position="114"/>
    </location>
</feature>
<feature type="compositionally biased region" description="Basic residues" evidence="4">
    <location>
        <begin position="115"/>
        <end position="140"/>
    </location>
</feature>
<evidence type="ECO:0000313" key="7">
    <source>
        <dbReference type="Proteomes" id="UP000694251"/>
    </source>
</evidence>
<dbReference type="EMBL" id="JAEFBJ010000003">
    <property type="protein sequence ID" value="KAG7632874.1"/>
    <property type="molecule type" value="Genomic_DNA"/>
</dbReference>
<dbReference type="InterPro" id="IPR018972">
    <property type="entry name" value="Sas10_C_dom"/>
</dbReference>
<feature type="domain" description="Sas10 C-terminal" evidence="5">
    <location>
        <begin position="100"/>
        <end position="172"/>
    </location>
</feature>
<comment type="similarity">
    <text evidence="2">Belongs to the SAS10 family.</text>
</comment>
<evidence type="ECO:0000256" key="1">
    <source>
        <dbReference type="ARBA" id="ARBA00004123"/>
    </source>
</evidence>
<feature type="compositionally biased region" description="Polar residues" evidence="4">
    <location>
        <begin position="164"/>
        <end position="174"/>
    </location>
</feature>
<dbReference type="AlphaFoldDB" id="A0A8T2FD38"/>
<proteinExistence type="inferred from homology"/>
<dbReference type="GO" id="GO:0000462">
    <property type="term" value="P:maturation of SSU-rRNA from tricistronic rRNA transcript (SSU-rRNA, 5.8S rRNA, LSU-rRNA)"/>
    <property type="evidence" value="ECO:0007669"/>
    <property type="project" value="TreeGrafter"/>
</dbReference>
<gene>
    <name evidence="6" type="ORF">ISN44_As03g029630</name>
</gene>
<dbReference type="GO" id="GO:0032040">
    <property type="term" value="C:small-subunit processome"/>
    <property type="evidence" value="ECO:0007669"/>
    <property type="project" value="TreeGrafter"/>
</dbReference>
<feature type="compositionally biased region" description="Basic and acidic residues" evidence="4">
    <location>
        <begin position="28"/>
        <end position="40"/>
    </location>
</feature>
<accession>A0A8T2FD38</accession>
<evidence type="ECO:0000256" key="4">
    <source>
        <dbReference type="SAM" id="MobiDB-lite"/>
    </source>
</evidence>
<evidence type="ECO:0000259" key="5">
    <source>
        <dbReference type="Pfam" id="PF09368"/>
    </source>
</evidence>
<dbReference type="PANTHER" id="PTHR13237:SF8">
    <property type="entry name" value="SOMETHING ABOUT SILENCING PROTEIN 10"/>
    <property type="match status" value="1"/>
</dbReference>
<feature type="region of interest" description="Disordered" evidence="4">
    <location>
        <begin position="1"/>
        <end position="174"/>
    </location>
</feature>
<name>A0A8T2FD38_ARASU</name>